<protein>
    <submittedName>
        <fullName evidence="1">Uncharacterized protein</fullName>
    </submittedName>
</protein>
<comment type="caution">
    <text evidence="1">The sequence shown here is derived from an EMBL/GenBank/DDBJ whole genome shotgun (WGS) entry which is preliminary data.</text>
</comment>
<gene>
    <name evidence="1" type="ORF">CEXT_457461</name>
</gene>
<evidence type="ECO:0000313" key="1">
    <source>
        <dbReference type="EMBL" id="GIY70162.1"/>
    </source>
</evidence>
<dbReference type="EMBL" id="BPLR01014631">
    <property type="protein sequence ID" value="GIY70162.1"/>
    <property type="molecule type" value="Genomic_DNA"/>
</dbReference>
<dbReference type="AlphaFoldDB" id="A0AAV4VII3"/>
<name>A0AAV4VII3_CAEEX</name>
<sequence>MGKKTFSPLSQPEGKGNTVLTRRLFRESQTPAFEACTFRHSFLTKRSLCPSPFPGNYPVMWKLRISSSIVHIKRRKEYIHIRS</sequence>
<keyword evidence="2" id="KW-1185">Reference proteome</keyword>
<reference evidence="1 2" key="1">
    <citation type="submission" date="2021-06" db="EMBL/GenBank/DDBJ databases">
        <title>Caerostris extrusa draft genome.</title>
        <authorList>
            <person name="Kono N."/>
            <person name="Arakawa K."/>
        </authorList>
    </citation>
    <scope>NUCLEOTIDE SEQUENCE [LARGE SCALE GENOMIC DNA]</scope>
</reference>
<proteinExistence type="predicted"/>
<evidence type="ECO:0000313" key="2">
    <source>
        <dbReference type="Proteomes" id="UP001054945"/>
    </source>
</evidence>
<accession>A0AAV4VII3</accession>
<organism evidence="1 2">
    <name type="scientific">Caerostris extrusa</name>
    <name type="common">Bark spider</name>
    <name type="synonym">Caerostris bankana</name>
    <dbReference type="NCBI Taxonomy" id="172846"/>
    <lineage>
        <taxon>Eukaryota</taxon>
        <taxon>Metazoa</taxon>
        <taxon>Ecdysozoa</taxon>
        <taxon>Arthropoda</taxon>
        <taxon>Chelicerata</taxon>
        <taxon>Arachnida</taxon>
        <taxon>Araneae</taxon>
        <taxon>Araneomorphae</taxon>
        <taxon>Entelegynae</taxon>
        <taxon>Araneoidea</taxon>
        <taxon>Araneidae</taxon>
        <taxon>Caerostris</taxon>
    </lineage>
</organism>
<dbReference type="Proteomes" id="UP001054945">
    <property type="component" value="Unassembled WGS sequence"/>
</dbReference>